<evidence type="ECO:0000256" key="1">
    <source>
        <dbReference type="ARBA" id="ARBA00004613"/>
    </source>
</evidence>
<evidence type="ECO:0000256" key="4">
    <source>
        <dbReference type="SAM" id="Coils"/>
    </source>
</evidence>
<dbReference type="Proteomes" id="UP001591681">
    <property type="component" value="Unassembled WGS sequence"/>
</dbReference>
<proteinExistence type="predicted"/>
<dbReference type="GO" id="GO:0005576">
    <property type="term" value="C:extracellular region"/>
    <property type="evidence" value="ECO:0007669"/>
    <property type="project" value="UniProtKB-SubCell"/>
</dbReference>
<evidence type="ECO:0000256" key="5">
    <source>
        <dbReference type="SAM" id="MobiDB-lite"/>
    </source>
</evidence>
<evidence type="ECO:0000256" key="6">
    <source>
        <dbReference type="SAM" id="SignalP"/>
    </source>
</evidence>
<evidence type="ECO:0000256" key="2">
    <source>
        <dbReference type="ARBA" id="ARBA00022525"/>
    </source>
</evidence>
<dbReference type="PANTHER" id="PTHR23192">
    <property type="entry name" value="OLFACTOMEDIN-RELATED"/>
    <property type="match status" value="1"/>
</dbReference>
<dbReference type="AlphaFoldDB" id="A0ABD1KPK2"/>
<keyword evidence="4" id="KW-0175">Coiled coil</keyword>
<dbReference type="Pfam" id="PF02191">
    <property type="entry name" value="OLF"/>
    <property type="match status" value="1"/>
</dbReference>
<comment type="caution">
    <text evidence="8">The sequence shown here is derived from an EMBL/GenBank/DDBJ whole genome shotgun (WGS) entry which is preliminary data.</text>
</comment>
<evidence type="ECO:0000256" key="3">
    <source>
        <dbReference type="PROSITE-ProRule" id="PRU00446"/>
    </source>
</evidence>
<reference evidence="8 9" key="1">
    <citation type="submission" date="2024-09" db="EMBL/GenBank/DDBJ databases">
        <title>A chromosome-level genome assembly of Gray's grenadier anchovy, Coilia grayii.</title>
        <authorList>
            <person name="Fu Z."/>
        </authorList>
    </citation>
    <scope>NUCLEOTIDE SEQUENCE [LARGE SCALE GENOMIC DNA]</scope>
    <source>
        <strain evidence="8">G4</strain>
        <tissue evidence="8">Muscle</tissue>
    </source>
</reference>
<evidence type="ECO:0000313" key="8">
    <source>
        <dbReference type="EMBL" id="KAL2101096.1"/>
    </source>
</evidence>
<keyword evidence="6" id="KW-0732">Signal</keyword>
<keyword evidence="2" id="KW-0964">Secreted</keyword>
<name>A0ABD1KPK2_9TELE</name>
<feature type="domain" description="Olfactomedin-like" evidence="7">
    <location>
        <begin position="187"/>
        <end position="461"/>
    </location>
</feature>
<feature type="region of interest" description="Disordered" evidence="5">
    <location>
        <begin position="173"/>
        <end position="193"/>
    </location>
</feature>
<comment type="caution">
    <text evidence="3">Lacks conserved residue(s) required for the propagation of feature annotation.</text>
</comment>
<sequence>MSSLVCVWRIVGVFIILFMQDVRATDCTCELTNGEKPFPKDKLLSVETSAVKCNQNIQSAKVSEEASLRLGLHKRLLQLQDDVSALEREDDGALYGAVSLRIIELELAEILQLISRLNRTHDIHQSLGAHVNATMQQVKAELKQLEEFDHMQIAQKLEENKRLQRSLAQCQEELQATPPPPTPPPRTCPQGRLVRVDGPRTYTITQYGTSYHYGSWGQDPKPAAGKQGWYWLIPLTSSNAFANYVRQYNSLSALVAGVGPIDVSIASANPTTNTIQGPNVVMYGDALYYECYNSPSVCRFNLTSRQVTTAALPANTAFNNKFPFCHLAACYVYTDMDLLTDDSGVWVVYTSAEYYGNVMLSQVESGDVPRLVRTIKTSLHKRTATNTFMACGVLYATRYVDKETEEIFYSFDTHTGLERYDLDIRFKKMQPDVHSLNYNPSDHKLYVYGNSYAISYDAIFE</sequence>
<feature type="coiled-coil region" evidence="4">
    <location>
        <begin position="69"/>
        <end position="120"/>
    </location>
</feature>
<feature type="compositionally biased region" description="Pro residues" evidence="5">
    <location>
        <begin position="177"/>
        <end position="187"/>
    </location>
</feature>
<organism evidence="8 9">
    <name type="scientific">Coilia grayii</name>
    <name type="common">Gray's grenadier anchovy</name>
    <dbReference type="NCBI Taxonomy" id="363190"/>
    <lineage>
        <taxon>Eukaryota</taxon>
        <taxon>Metazoa</taxon>
        <taxon>Chordata</taxon>
        <taxon>Craniata</taxon>
        <taxon>Vertebrata</taxon>
        <taxon>Euteleostomi</taxon>
        <taxon>Actinopterygii</taxon>
        <taxon>Neopterygii</taxon>
        <taxon>Teleostei</taxon>
        <taxon>Clupei</taxon>
        <taxon>Clupeiformes</taxon>
        <taxon>Clupeoidei</taxon>
        <taxon>Engraulidae</taxon>
        <taxon>Coilinae</taxon>
        <taxon>Coilia</taxon>
    </lineage>
</organism>
<evidence type="ECO:0000259" key="7">
    <source>
        <dbReference type="PROSITE" id="PS51132"/>
    </source>
</evidence>
<dbReference type="EMBL" id="JBHFQA010000003">
    <property type="protein sequence ID" value="KAL2101096.1"/>
    <property type="molecule type" value="Genomic_DNA"/>
</dbReference>
<feature type="chain" id="PRO_5044866941" description="Olfactomedin-like domain-containing protein" evidence="6">
    <location>
        <begin position="25"/>
        <end position="461"/>
    </location>
</feature>
<protein>
    <recommendedName>
        <fullName evidence="7">Olfactomedin-like domain-containing protein</fullName>
    </recommendedName>
</protein>
<dbReference type="SMART" id="SM00284">
    <property type="entry name" value="OLF"/>
    <property type="match status" value="1"/>
</dbReference>
<keyword evidence="9" id="KW-1185">Reference proteome</keyword>
<comment type="subcellular location">
    <subcellularLocation>
        <location evidence="1">Secreted</location>
    </subcellularLocation>
</comment>
<feature type="signal peptide" evidence="6">
    <location>
        <begin position="1"/>
        <end position="24"/>
    </location>
</feature>
<evidence type="ECO:0000313" key="9">
    <source>
        <dbReference type="Proteomes" id="UP001591681"/>
    </source>
</evidence>
<dbReference type="InterPro" id="IPR003112">
    <property type="entry name" value="Olfac-like_dom"/>
</dbReference>
<dbReference type="InterPro" id="IPR050605">
    <property type="entry name" value="Olfactomedin-like_domain"/>
</dbReference>
<dbReference type="PANTHER" id="PTHR23192:SF68">
    <property type="entry name" value="OLFACTOMEDIN-4-LIKE"/>
    <property type="match status" value="1"/>
</dbReference>
<accession>A0ABD1KPK2</accession>
<gene>
    <name evidence="8" type="ORF">ACEWY4_002857</name>
</gene>
<dbReference type="PROSITE" id="PS51132">
    <property type="entry name" value="OLF"/>
    <property type="match status" value="1"/>
</dbReference>